<evidence type="ECO:0000256" key="9">
    <source>
        <dbReference type="SAM" id="MobiDB-lite"/>
    </source>
</evidence>
<evidence type="ECO:0000259" key="12">
    <source>
        <dbReference type="PROSITE" id="PS50979"/>
    </source>
</evidence>
<dbReference type="PANTHER" id="PTHR18866:SF33">
    <property type="entry name" value="METHYLCROTONOYL-COA CARBOXYLASE SUBUNIT ALPHA, MITOCHONDRIAL-RELATED"/>
    <property type="match status" value="1"/>
</dbReference>
<gene>
    <name evidence="13" type="ORF">ER308_14520</name>
</gene>
<dbReference type="Pfam" id="PF02786">
    <property type="entry name" value="CPSase_L_D2"/>
    <property type="match status" value="1"/>
</dbReference>
<keyword evidence="6" id="KW-0092">Biotin</keyword>
<dbReference type="EMBL" id="CP036402">
    <property type="protein sequence ID" value="QBI20651.1"/>
    <property type="molecule type" value="Genomic_DNA"/>
</dbReference>
<dbReference type="Pfam" id="PF02785">
    <property type="entry name" value="Biotin_carb_C"/>
    <property type="match status" value="1"/>
</dbReference>
<evidence type="ECO:0000256" key="5">
    <source>
        <dbReference type="ARBA" id="ARBA00022840"/>
    </source>
</evidence>
<evidence type="ECO:0000256" key="7">
    <source>
        <dbReference type="ARBA" id="ARBA00048501"/>
    </source>
</evidence>
<dbReference type="CDD" id="cd06850">
    <property type="entry name" value="biotinyl_domain"/>
    <property type="match status" value="1"/>
</dbReference>
<dbReference type="Gene3D" id="2.40.50.100">
    <property type="match status" value="1"/>
</dbReference>
<dbReference type="InterPro" id="IPR005482">
    <property type="entry name" value="Biotin_COase_C"/>
</dbReference>
<dbReference type="InterPro" id="IPR001882">
    <property type="entry name" value="Biotin_BS"/>
</dbReference>
<evidence type="ECO:0000256" key="6">
    <source>
        <dbReference type="ARBA" id="ARBA00023267"/>
    </source>
</evidence>
<name>A0A411YHQ3_9ACTN</name>
<dbReference type="RefSeq" id="WP_131155646.1">
    <property type="nucleotide sequence ID" value="NZ_CP036402.1"/>
</dbReference>
<keyword evidence="5 8" id="KW-0067">ATP-binding</keyword>
<evidence type="ECO:0000256" key="1">
    <source>
        <dbReference type="ARBA" id="ARBA00001953"/>
    </source>
</evidence>
<dbReference type="KEGG" id="erz:ER308_14520"/>
<dbReference type="GO" id="GO:0005524">
    <property type="term" value="F:ATP binding"/>
    <property type="evidence" value="ECO:0007669"/>
    <property type="project" value="UniProtKB-UniRule"/>
</dbReference>
<dbReference type="SMART" id="SM00878">
    <property type="entry name" value="Biotin_carb_C"/>
    <property type="match status" value="1"/>
</dbReference>
<dbReference type="PROSITE" id="PS50979">
    <property type="entry name" value="BC"/>
    <property type="match status" value="1"/>
</dbReference>
<feature type="domain" description="Biotin carboxylation" evidence="12">
    <location>
        <begin position="1"/>
        <end position="445"/>
    </location>
</feature>
<dbReference type="GO" id="GO:0004075">
    <property type="term" value="F:biotin carboxylase activity"/>
    <property type="evidence" value="ECO:0007669"/>
    <property type="project" value="UniProtKB-EC"/>
</dbReference>
<evidence type="ECO:0000256" key="8">
    <source>
        <dbReference type="PROSITE-ProRule" id="PRU00409"/>
    </source>
</evidence>
<comment type="catalytic activity">
    <reaction evidence="7">
        <text>N(6)-biotinyl-L-lysyl-[protein] + hydrogencarbonate + ATP = N(6)-carboxybiotinyl-L-lysyl-[protein] + ADP + phosphate + H(+)</text>
        <dbReference type="Rhea" id="RHEA:13501"/>
        <dbReference type="Rhea" id="RHEA-COMP:10505"/>
        <dbReference type="Rhea" id="RHEA-COMP:10506"/>
        <dbReference type="ChEBI" id="CHEBI:15378"/>
        <dbReference type="ChEBI" id="CHEBI:17544"/>
        <dbReference type="ChEBI" id="CHEBI:30616"/>
        <dbReference type="ChEBI" id="CHEBI:43474"/>
        <dbReference type="ChEBI" id="CHEBI:83144"/>
        <dbReference type="ChEBI" id="CHEBI:83145"/>
        <dbReference type="ChEBI" id="CHEBI:456216"/>
        <dbReference type="EC" id="6.3.4.14"/>
    </reaction>
    <physiologicalReaction direction="left-to-right" evidence="7">
        <dbReference type="Rhea" id="RHEA:13502"/>
    </physiologicalReaction>
</comment>
<dbReference type="InterPro" id="IPR011054">
    <property type="entry name" value="Rudment_hybrid_motif"/>
</dbReference>
<evidence type="ECO:0000313" key="13">
    <source>
        <dbReference type="EMBL" id="QBI20651.1"/>
    </source>
</evidence>
<keyword evidence="14" id="KW-1185">Reference proteome</keyword>
<dbReference type="SUPFAM" id="SSF56059">
    <property type="entry name" value="Glutathione synthetase ATP-binding domain-like"/>
    <property type="match status" value="1"/>
</dbReference>
<feature type="domain" description="Lipoyl-binding" evidence="10">
    <location>
        <begin position="499"/>
        <end position="574"/>
    </location>
</feature>
<evidence type="ECO:0000256" key="2">
    <source>
        <dbReference type="ARBA" id="ARBA00013263"/>
    </source>
</evidence>
<evidence type="ECO:0000259" key="10">
    <source>
        <dbReference type="PROSITE" id="PS50968"/>
    </source>
</evidence>
<proteinExistence type="predicted"/>
<keyword evidence="3" id="KW-0436">Ligase</keyword>
<dbReference type="Pfam" id="PF00364">
    <property type="entry name" value="Biotin_lipoyl"/>
    <property type="match status" value="1"/>
</dbReference>
<reference evidence="13 14" key="1">
    <citation type="submission" date="2019-01" db="EMBL/GenBank/DDBJ databases">
        <title>Egibacter rhizosphaerae EGI 80759T.</title>
        <authorList>
            <person name="Chen D.-D."/>
            <person name="Tian Y."/>
            <person name="Jiao J.-Y."/>
            <person name="Zhang X.-T."/>
            <person name="Zhang Y.-G."/>
            <person name="Zhang Y."/>
            <person name="Xiao M."/>
            <person name="Shu W.-S."/>
            <person name="Li W.-J."/>
        </authorList>
    </citation>
    <scope>NUCLEOTIDE SEQUENCE [LARGE SCALE GENOMIC DNA]</scope>
    <source>
        <strain evidence="13 14">EGI 80759</strain>
    </source>
</reference>
<organism evidence="13 14">
    <name type="scientific">Egibacter rhizosphaerae</name>
    <dbReference type="NCBI Taxonomy" id="1670831"/>
    <lineage>
        <taxon>Bacteria</taxon>
        <taxon>Bacillati</taxon>
        <taxon>Actinomycetota</taxon>
        <taxon>Nitriliruptoria</taxon>
        <taxon>Egibacterales</taxon>
        <taxon>Egibacteraceae</taxon>
        <taxon>Egibacter</taxon>
    </lineage>
</organism>
<feature type="domain" description="ATP-grasp" evidence="11">
    <location>
        <begin position="120"/>
        <end position="316"/>
    </location>
</feature>
<dbReference type="PROSITE" id="PS50975">
    <property type="entry name" value="ATP_GRASP"/>
    <property type="match status" value="1"/>
</dbReference>
<dbReference type="PANTHER" id="PTHR18866">
    <property type="entry name" value="CARBOXYLASE:PYRUVATE/ACETYL-COA/PROPIONYL-COA CARBOXYLASE"/>
    <property type="match status" value="1"/>
</dbReference>
<dbReference type="PROSITE" id="PS00866">
    <property type="entry name" value="CPSASE_1"/>
    <property type="match status" value="1"/>
</dbReference>
<dbReference type="FunFam" id="2.40.50.100:FF:000003">
    <property type="entry name" value="Acetyl-CoA carboxylase biotin carboxyl carrier protein"/>
    <property type="match status" value="1"/>
</dbReference>
<dbReference type="PROSITE" id="PS00867">
    <property type="entry name" value="CPSASE_2"/>
    <property type="match status" value="1"/>
</dbReference>
<dbReference type="GO" id="GO:0046872">
    <property type="term" value="F:metal ion binding"/>
    <property type="evidence" value="ECO:0007669"/>
    <property type="project" value="InterPro"/>
</dbReference>
<dbReference type="InterPro" id="IPR016185">
    <property type="entry name" value="PreATP-grasp_dom_sf"/>
</dbReference>
<evidence type="ECO:0000256" key="4">
    <source>
        <dbReference type="ARBA" id="ARBA00022741"/>
    </source>
</evidence>
<sequence>MQGPVLVANRGEIAWRVLRACRERGLPTVAVYSEADRDAPWLAAADDAHLLGPAPAAESYLDTERLLAVARRAGAEAVHPGYGFLSESAEFARAVTEAGMVWIGPPAEAIEAMGDKLSARAAATTAECPVVPGTMEPTDDPEVVRAFAEQHGFPIAIKAAHGGGGRGLKVVRDPVGLEDALEGAQREAVAAFGRGEVYVERYLRRPRHVEIQVLADHHGHLVHLGERDCSTQRRHQKLIEEAPAPHLDPAVRDAMGTAALRVAREVGYTGAGTCEFLYEDGEFFFLEMNTRLQVEHPVTELVTGQDIVQWQLRIAAGEPLELTQSDVVLRGHAIEARVNAEHVAASFAPSPGRVTRWSPPGGPGVRVDAGVVTGWAIPRDYDSLMAKIVAYGADREEARRKLLAACEEALVEGVPTTLDFHRFALAHEDFIAGAVATVSVEHEWDLSPIAPAAPPEPSEGPARPSRTLTVEVGGRRLDVSVFDDRSTPSSSRRRATARSAVGGGPGEVTAPMQGTITKTSVAVGDPVHAGDVLVVLEAMKMENHVTAPRDGVVERVAVGPGDHVDLGAPLVTIAAEEAASASHA</sequence>
<dbReference type="InterPro" id="IPR050856">
    <property type="entry name" value="Biotin_carboxylase_complex"/>
</dbReference>
<dbReference type="Gene3D" id="3.30.470.20">
    <property type="entry name" value="ATP-grasp fold, B domain"/>
    <property type="match status" value="1"/>
</dbReference>
<dbReference type="AlphaFoldDB" id="A0A411YHQ3"/>
<dbReference type="EC" id="6.3.4.14" evidence="2"/>
<dbReference type="PROSITE" id="PS00188">
    <property type="entry name" value="BIOTIN"/>
    <property type="match status" value="1"/>
</dbReference>
<dbReference type="InterPro" id="IPR000089">
    <property type="entry name" value="Biotin_lipoyl"/>
</dbReference>
<dbReference type="PROSITE" id="PS50968">
    <property type="entry name" value="BIOTINYL_LIPOYL"/>
    <property type="match status" value="1"/>
</dbReference>
<dbReference type="SUPFAM" id="SSF52440">
    <property type="entry name" value="PreATP-grasp domain"/>
    <property type="match status" value="1"/>
</dbReference>
<dbReference type="InterPro" id="IPR011053">
    <property type="entry name" value="Single_hybrid_motif"/>
</dbReference>
<keyword evidence="4 8" id="KW-0547">Nucleotide-binding</keyword>
<evidence type="ECO:0000259" key="11">
    <source>
        <dbReference type="PROSITE" id="PS50975"/>
    </source>
</evidence>
<dbReference type="InterPro" id="IPR005481">
    <property type="entry name" value="BC-like_N"/>
</dbReference>
<dbReference type="SUPFAM" id="SSF51230">
    <property type="entry name" value="Single hybrid motif"/>
    <property type="match status" value="1"/>
</dbReference>
<dbReference type="FunFam" id="3.40.50.20:FF:000010">
    <property type="entry name" value="Propionyl-CoA carboxylase subunit alpha"/>
    <property type="match status" value="1"/>
</dbReference>
<protein>
    <recommendedName>
        <fullName evidence="2">biotin carboxylase</fullName>
        <ecNumber evidence="2">6.3.4.14</ecNumber>
    </recommendedName>
</protein>
<evidence type="ECO:0000256" key="3">
    <source>
        <dbReference type="ARBA" id="ARBA00022598"/>
    </source>
</evidence>
<dbReference type="InterPro" id="IPR005479">
    <property type="entry name" value="CPAse_ATP-bd"/>
</dbReference>
<dbReference type="InterPro" id="IPR011761">
    <property type="entry name" value="ATP-grasp"/>
</dbReference>
<dbReference type="Proteomes" id="UP000291469">
    <property type="component" value="Chromosome"/>
</dbReference>
<accession>A0A411YHQ3</accession>
<dbReference type="Pfam" id="PF00289">
    <property type="entry name" value="Biotin_carb_N"/>
    <property type="match status" value="1"/>
</dbReference>
<feature type="region of interest" description="Disordered" evidence="9">
    <location>
        <begin position="481"/>
        <end position="511"/>
    </location>
</feature>
<comment type="cofactor">
    <cofactor evidence="1">
        <name>biotin</name>
        <dbReference type="ChEBI" id="CHEBI:57586"/>
    </cofactor>
</comment>
<dbReference type="OrthoDB" id="9760256at2"/>
<dbReference type="SUPFAM" id="SSF51246">
    <property type="entry name" value="Rudiment single hybrid motif"/>
    <property type="match status" value="1"/>
</dbReference>
<dbReference type="InterPro" id="IPR011764">
    <property type="entry name" value="Biotin_carboxylation_dom"/>
</dbReference>
<evidence type="ECO:0000313" key="14">
    <source>
        <dbReference type="Proteomes" id="UP000291469"/>
    </source>
</evidence>